<dbReference type="Gene3D" id="3.30.70.1050">
    <property type="entry name" value="Trigger factor ribosome-binding domain"/>
    <property type="match status" value="1"/>
</dbReference>
<evidence type="ECO:0000256" key="14">
    <source>
        <dbReference type="RuleBase" id="RU003914"/>
    </source>
</evidence>
<dbReference type="InterPro" id="IPR036611">
    <property type="entry name" value="Trigger_fac_ribosome-bd_sf"/>
</dbReference>
<dbReference type="RefSeq" id="WP_066199349.1">
    <property type="nucleotide sequence ID" value="NZ_CBCSAS010000036.1"/>
</dbReference>
<keyword evidence="6 12" id="KW-0697">Rotamase</keyword>
<feature type="domain" description="PPIase FKBP-type" evidence="17">
    <location>
        <begin position="165"/>
        <end position="245"/>
    </location>
</feature>
<dbReference type="GO" id="GO:0003755">
    <property type="term" value="F:peptidyl-prolyl cis-trans isomerase activity"/>
    <property type="evidence" value="ECO:0007669"/>
    <property type="project" value="UniProtKB-UniRule"/>
</dbReference>
<keyword evidence="12" id="KW-0963">Cytoplasm</keyword>
<evidence type="ECO:0000256" key="10">
    <source>
        <dbReference type="ARBA" id="ARBA00024849"/>
    </source>
</evidence>
<dbReference type="InterPro" id="IPR046357">
    <property type="entry name" value="PPIase_dom_sf"/>
</dbReference>
<dbReference type="InterPro" id="IPR008881">
    <property type="entry name" value="Trigger_fac_ribosome-bd_bac"/>
</dbReference>
<evidence type="ECO:0000256" key="8">
    <source>
        <dbReference type="ARBA" id="ARBA00023235"/>
    </source>
</evidence>
<dbReference type="GO" id="GO:0015031">
    <property type="term" value="P:protein transport"/>
    <property type="evidence" value="ECO:0007669"/>
    <property type="project" value="UniProtKB-UniRule"/>
</dbReference>
<evidence type="ECO:0000256" key="6">
    <source>
        <dbReference type="ARBA" id="ARBA00023110"/>
    </source>
</evidence>
<dbReference type="PANTHER" id="PTHR30560">
    <property type="entry name" value="TRIGGER FACTOR CHAPERONE AND PEPTIDYL-PROLYL CIS/TRANS ISOMERASE"/>
    <property type="match status" value="1"/>
</dbReference>
<evidence type="ECO:0000256" key="1">
    <source>
        <dbReference type="ARBA" id="ARBA00000971"/>
    </source>
</evidence>
<dbReference type="PROSITE" id="PS50059">
    <property type="entry name" value="FKBP_PPIASE"/>
    <property type="match status" value="1"/>
</dbReference>
<dbReference type="Pfam" id="PF00254">
    <property type="entry name" value="FKBP_C"/>
    <property type="match status" value="1"/>
</dbReference>
<dbReference type="GO" id="GO:0043335">
    <property type="term" value="P:protein unfolding"/>
    <property type="evidence" value="ECO:0007669"/>
    <property type="project" value="TreeGrafter"/>
</dbReference>
<evidence type="ECO:0000256" key="5">
    <source>
        <dbReference type="ARBA" id="ARBA00022618"/>
    </source>
</evidence>
<dbReference type="GO" id="GO:0051083">
    <property type="term" value="P:'de novo' cotranslational protein folding"/>
    <property type="evidence" value="ECO:0007669"/>
    <property type="project" value="TreeGrafter"/>
</dbReference>
<sequence length="499" mass="54709">MSIKATLERHDRHRVALTVEVDAERVEAALDQAFKKVVKRVSVPGFRKGRVPRPIFERRVGVQVLFDEALDDLLPQAYAAAVRETGIEPVERPAIEIVRLDKNAPLVFKAVVTVRPDVTWPEEAEHLVLEKVIRPVTDADVEAKLRAMREKVAVLEPVDGPVAEGMLATVEYEGFIDGKRIAAGTDVEIEVGAGRTLPDFEQGLIGLSVGETRTVDVRFPDDYREADLAGKTATFTVTVKTLKQKRYPELDDDFAREVSDFDSLDELKASIRRELEAEREKEATERLRDQAAEAFAARVAVDLPDVMIREEAHDMVHELEHALLATGIPLQAYLQMTNKTEDDLITEFWETAQKRVTIRLALEAYARKYGLEPTPEEREAEIRKIAEAWRVSPEEAARALEGQGTMAVIERTLRARKAIDRLLADADVTVREATDTDGEADGARGKRTASGEEAASVGSVPPEGAADAKNAPAEGAEAEGGPRTSGGLGDAGVNGAENA</sequence>
<gene>
    <name evidence="12" type="primary">tig</name>
    <name evidence="18" type="ORF">SA87_04485</name>
</gene>
<feature type="compositionally biased region" description="Gly residues" evidence="16">
    <location>
        <begin position="483"/>
        <end position="492"/>
    </location>
</feature>
<evidence type="ECO:0000256" key="11">
    <source>
        <dbReference type="ARBA" id="ARBA00029986"/>
    </source>
</evidence>
<accession>A0A179ITA4</accession>
<reference evidence="18 19" key="1">
    <citation type="submission" date="2015-09" db="EMBL/GenBank/DDBJ databases">
        <title>Draft genome sequence of Hydrogenibacillus schlegelii DSM 2000.</title>
        <authorList>
            <person name="Hemp J."/>
        </authorList>
    </citation>
    <scope>NUCLEOTIDE SEQUENCE [LARGE SCALE GENOMIC DNA]</scope>
    <source>
        <strain evidence="18 19">MA 48</strain>
    </source>
</reference>
<comment type="catalytic activity">
    <reaction evidence="1 12 13">
        <text>[protein]-peptidylproline (omega=180) = [protein]-peptidylproline (omega=0)</text>
        <dbReference type="Rhea" id="RHEA:16237"/>
        <dbReference type="Rhea" id="RHEA-COMP:10747"/>
        <dbReference type="Rhea" id="RHEA-COMP:10748"/>
        <dbReference type="ChEBI" id="CHEBI:83833"/>
        <dbReference type="ChEBI" id="CHEBI:83834"/>
        <dbReference type="EC" id="5.2.1.8"/>
    </reaction>
</comment>
<protein>
    <recommendedName>
        <fullName evidence="4 12">Trigger factor</fullName>
        <shortName evidence="12">TF</shortName>
        <ecNumber evidence="3 12">5.2.1.8</ecNumber>
    </recommendedName>
    <alternativeName>
        <fullName evidence="11 12">PPIase</fullName>
    </alternativeName>
</protein>
<dbReference type="AlphaFoldDB" id="A0A179ITA4"/>
<dbReference type="HAMAP" id="MF_00303">
    <property type="entry name" value="Trigger_factor_Tig"/>
    <property type="match status" value="1"/>
</dbReference>
<evidence type="ECO:0000256" key="12">
    <source>
        <dbReference type="HAMAP-Rule" id="MF_00303"/>
    </source>
</evidence>
<comment type="domain">
    <text evidence="12">Consists of 3 domains; the N-terminus binds the ribosome, the middle domain has PPIase activity, while the C-terminus has intrinsic chaperone activity on its own.</text>
</comment>
<dbReference type="GO" id="GO:0051301">
    <property type="term" value="P:cell division"/>
    <property type="evidence" value="ECO:0007669"/>
    <property type="project" value="UniProtKB-KW"/>
</dbReference>
<dbReference type="OrthoDB" id="9767721at2"/>
<dbReference type="EC" id="5.2.1.8" evidence="3 12"/>
<evidence type="ECO:0000256" key="13">
    <source>
        <dbReference type="PROSITE-ProRule" id="PRU00277"/>
    </source>
</evidence>
<dbReference type="STRING" id="1484.SA87_04485"/>
<keyword evidence="9 12" id="KW-0131">Cell cycle</keyword>
<feature type="compositionally biased region" description="Low complexity" evidence="16">
    <location>
        <begin position="462"/>
        <end position="482"/>
    </location>
</feature>
<comment type="similarity">
    <text evidence="2 12 14">Belongs to the FKBP-type PPIase family. Tig subfamily.</text>
</comment>
<dbReference type="GO" id="GO:0043022">
    <property type="term" value="F:ribosome binding"/>
    <property type="evidence" value="ECO:0007669"/>
    <property type="project" value="TreeGrafter"/>
</dbReference>
<evidence type="ECO:0000313" key="18">
    <source>
        <dbReference type="EMBL" id="OAR04940.1"/>
    </source>
</evidence>
<keyword evidence="8 12" id="KW-0413">Isomerase</keyword>
<dbReference type="SUPFAM" id="SSF109998">
    <property type="entry name" value="Triger factor/SurA peptide-binding domain-like"/>
    <property type="match status" value="1"/>
</dbReference>
<comment type="subcellular location">
    <subcellularLocation>
        <location evidence="12">Cytoplasm</location>
    </subcellularLocation>
    <text evidence="12">About half TF is bound to the ribosome near the polypeptide exit tunnel while the other half is free in the cytoplasm.</text>
</comment>
<evidence type="ECO:0000313" key="19">
    <source>
        <dbReference type="Proteomes" id="UP000243024"/>
    </source>
</evidence>
<evidence type="ECO:0000256" key="7">
    <source>
        <dbReference type="ARBA" id="ARBA00023186"/>
    </source>
</evidence>
<dbReference type="Gene3D" id="1.10.3120.10">
    <property type="entry name" value="Trigger factor, C-terminal domain"/>
    <property type="match status" value="1"/>
</dbReference>
<dbReference type="InterPro" id="IPR005215">
    <property type="entry name" value="Trig_fac"/>
</dbReference>
<evidence type="ECO:0000259" key="17">
    <source>
        <dbReference type="PROSITE" id="PS50059"/>
    </source>
</evidence>
<keyword evidence="7 12" id="KW-0143">Chaperone</keyword>
<dbReference type="PIRSF" id="PIRSF003095">
    <property type="entry name" value="Trigger_factor"/>
    <property type="match status" value="1"/>
</dbReference>
<keyword evidence="15" id="KW-0175">Coiled coil</keyword>
<dbReference type="InterPro" id="IPR027304">
    <property type="entry name" value="Trigger_fact/SurA_dom_sf"/>
</dbReference>
<dbReference type="GO" id="GO:0005737">
    <property type="term" value="C:cytoplasm"/>
    <property type="evidence" value="ECO:0007669"/>
    <property type="project" value="UniProtKB-SubCell"/>
</dbReference>
<dbReference type="InterPro" id="IPR001179">
    <property type="entry name" value="PPIase_FKBP_dom"/>
</dbReference>
<feature type="region of interest" description="Disordered" evidence="16">
    <location>
        <begin position="433"/>
        <end position="499"/>
    </location>
</feature>
<dbReference type="PANTHER" id="PTHR30560:SF3">
    <property type="entry name" value="TRIGGER FACTOR-LIKE PROTEIN TIG, CHLOROPLASTIC"/>
    <property type="match status" value="1"/>
</dbReference>
<dbReference type="Proteomes" id="UP000243024">
    <property type="component" value="Unassembled WGS sequence"/>
</dbReference>
<evidence type="ECO:0000256" key="9">
    <source>
        <dbReference type="ARBA" id="ARBA00023306"/>
    </source>
</evidence>
<dbReference type="GO" id="GO:0044183">
    <property type="term" value="F:protein folding chaperone"/>
    <property type="evidence" value="ECO:0007669"/>
    <property type="project" value="TreeGrafter"/>
</dbReference>
<dbReference type="Pfam" id="PF05697">
    <property type="entry name" value="Trigger_N"/>
    <property type="match status" value="1"/>
</dbReference>
<dbReference type="SUPFAM" id="SSF54534">
    <property type="entry name" value="FKBP-like"/>
    <property type="match status" value="1"/>
</dbReference>
<evidence type="ECO:0000256" key="15">
    <source>
        <dbReference type="SAM" id="Coils"/>
    </source>
</evidence>
<feature type="coiled-coil region" evidence="15">
    <location>
        <begin position="261"/>
        <end position="294"/>
    </location>
</feature>
<evidence type="ECO:0000256" key="4">
    <source>
        <dbReference type="ARBA" id="ARBA00016902"/>
    </source>
</evidence>
<evidence type="ECO:0000256" key="3">
    <source>
        <dbReference type="ARBA" id="ARBA00013194"/>
    </source>
</evidence>
<evidence type="ECO:0000256" key="2">
    <source>
        <dbReference type="ARBA" id="ARBA00005464"/>
    </source>
</evidence>
<comment type="function">
    <text evidence="10 12">Involved in protein export. Acts as a chaperone by maintaining the newly synthesized protein in an open conformation. Functions as a peptidyl-prolyl cis-trans isomerase.</text>
</comment>
<keyword evidence="5 12" id="KW-0132">Cell division</keyword>
<evidence type="ECO:0000256" key="16">
    <source>
        <dbReference type="SAM" id="MobiDB-lite"/>
    </source>
</evidence>
<proteinExistence type="inferred from homology"/>
<dbReference type="InterPro" id="IPR037041">
    <property type="entry name" value="Trigger_fac_C_sf"/>
</dbReference>
<name>A0A179ITA4_HYDSH</name>
<comment type="caution">
    <text evidence="18">The sequence shown here is derived from an EMBL/GenBank/DDBJ whole genome shotgun (WGS) entry which is preliminary data.</text>
</comment>
<dbReference type="Gene3D" id="3.10.50.40">
    <property type="match status" value="1"/>
</dbReference>
<dbReference type="SUPFAM" id="SSF102735">
    <property type="entry name" value="Trigger factor ribosome-binding domain"/>
    <property type="match status" value="1"/>
</dbReference>
<dbReference type="InterPro" id="IPR008880">
    <property type="entry name" value="Trigger_fac_C"/>
</dbReference>
<dbReference type="EMBL" id="JXBB01000008">
    <property type="protein sequence ID" value="OAR04940.1"/>
    <property type="molecule type" value="Genomic_DNA"/>
</dbReference>
<organism evidence="18 19">
    <name type="scientific">Hydrogenibacillus schlegelii</name>
    <name type="common">Bacillus schlegelii</name>
    <dbReference type="NCBI Taxonomy" id="1484"/>
    <lineage>
        <taxon>Bacteria</taxon>
        <taxon>Bacillati</taxon>
        <taxon>Bacillota</taxon>
        <taxon>Bacilli</taxon>
        <taxon>Bacillales</taxon>
        <taxon>Bacillales Family X. Incertae Sedis</taxon>
        <taxon>Hydrogenibacillus</taxon>
    </lineage>
</organism>
<dbReference type="Pfam" id="PF05698">
    <property type="entry name" value="Trigger_C"/>
    <property type="match status" value="1"/>
</dbReference>
<dbReference type="NCBIfam" id="TIGR00115">
    <property type="entry name" value="tig"/>
    <property type="match status" value="1"/>
</dbReference>
<keyword evidence="19" id="KW-1185">Reference proteome</keyword>